<sequence>MKNTRFAITDDLLATRGQRFLNFSIDLVFLYIIILSIGTSIILIADAASKFAVSTWVETMSKGEIVLYSIFIMLLYYSLTEIYFSRTIAQLITKTVVVNKDGVKPDIKTLVIRTLCRFIPFEPFSFLGAIPRGWHDTFSDTYVVKKKKLSKSRGFFNNPEEFRKTE</sequence>
<evidence type="ECO:0000256" key="4">
    <source>
        <dbReference type="ARBA" id="ARBA00022989"/>
    </source>
</evidence>
<dbReference type="OrthoDB" id="762068at2"/>
<dbReference type="Pfam" id="PF06271">
    <property type="entry name" value="RDD"/>
    <property type="match status" value="1"/>
</dbReference>
<accession>A0A1H9GH18</accession>
<dbReference type="GO" id="GO:0005886">
    <property type="term" value="C:plasma membrane"/>
    <property type="evidence" value="ECO:0007669"/>
    <property type="project" value="UniProtKB-SubCell"/>
</dbReference>
<evidence type="ECO:0000256" key="5">
    <source>
        <dbReference type="ARBA" id="ARBA00023136"/>
    </source>
</evidence>
<evidence type="ECO:0000256" key="2">
    <source>
        <dbReference type="ARBA" id="ARBA00022475"/>
    </source>
</evidence>
<dbReference type="Proteomes" id="UP000183658">
    <property type="component" value="Unassembled WGS sequence"/>
</dbReference>
<evidence type="ECO:0000256" key="1">
    <source>
        <dbReference type="ARBA" id="ARBA00004651"/>
    </source>
</evidence>
<feature type="domain" description="RDD" evidence="7">
    <location>
        <begin position="14"/>
        <end position="127"/>
    </location>
</feature>
<comment type="subcellular location">
    <subcellularLocation>
        <location evidence="1">Cell membrane</location>
        <topology evidence="1">Multi-pass membrane protein</topology>
    </subcellularLocation>
</comment>
<dbReference type="EMBL" id="FOFZ01000002">
    <property type="protein sequence ID" value="SEQ49158.1"/>
    <property type="molecule type" value="Genomic_DNA"/>
</dbReference>
<organism evidence="8 9">
    <name type="scientific">Flavobacterium frigoris</name>
    <dbReference type="NCBI Taxonomy" id="229204"/>
    <lineage>
        <taxon>Bacteria</taxon>
        <taxon>Pseudomonadati</taxon>
        <taxon>Bacteroidota</taxon>
        <taxon>Flavobacteriia</taxon>
        <taxon>Flavobacteriales</taxon>
        <taxon>Flavobacteriaceae</taxon>
        <taxon>Flavobacterium</taxon>
    </lineage>
</organism>
<evidence type="ECO:0000256" key="3">
    <source>
        <dbReference type="ARBA" id="ARBA00022692"/>
    </source>
</evidence>
<protein>
    <submittedName>
        <fullName evidence="8">RDD family protein</fullName>
    </submittedName>
</protein>
<dbReference type="AlphaFoldDB" id="A0A1H9GH18"/>
<keyword evidence="2" id="KW-1003">Cell membrane</keyword>
<dbReference type="RefSeq" id="WP_074721972.1">
    <property type="nucleotide sequence ID" value="NZ_CBCRVS010000001.1"/>
</dbReference>
<dbReference type="PANTHER" id="PTHR36115:SF4">
    <property type="entry name" value="MEMBRANE PROTEIN"/>
    <property type="match status" value="1"/>
</dbReference>
<keyword evidence="9" id="KW-1185">Reference proteome</keyword>
<dbReference type="PANTHER" id="PTHR36115">
    <property type="entry name" value="PROLINE-RICH ANTIGEN HOMOLOG-RELATED"/>
    <property type="match status" value="1"/>
</dbReference>
<keyword evidence="5 6" id="KW-0472">Membrane</keyword>
<gene>
    <name evidence="8" type="ORF">SAMN05444355_102491</name>
</gene>
<keyword evidence="4 6" id="KW-1133">Transmembrane helix</keyword>
<dbReference type="InterPro" id="IPR051791">
    <property type="entry name" value="Pra-immunoreactive"/>
</dbReference>
<name>A0A1H9GH18_FLAFI</name>
<feature type="transmembrane region" description="Helical" evidence="6">
    <location>
        <begin position="20"/>
        <end position="45"/>
    </location>
</feature>
<dbReference type="InterPro" id="IPR010432">
    <property type="entry name" value="RDD"/>
</dbReference>
<evidence type="ECO:0000313" key="9">
    <source>
        <dbReference type="Proteomes" id="UP000183658"/>
    </source>
</evidence>
<keyword evidence="3 6" id="KW-0812">Transmembrane</keyword>
<reference evidence="9" key="1">
    <citation type="submission" date="2016-10" db="EMBL/GenBank/DDBJ databases">
        <authorList>
            <person name="Varghese N."/>
            <person name="Submissions S."/>
        </authorList>
    </citation>
    <scope>NUCLEOTIDE SEQUENCE [LARGE SCALE GENOMIC DNA]</scope>
    <source>
        <strain evidence="9">DSM 15719</strain>
    </source>
</reference>
<evidence type="ECO:0000259" key="7">
    <source>
        <dbReference type="Pfam" id="PF06271"/>
    </source>
</evidence>
<evidence type="ECO:0000313" key="8">
    <source>
        <dbReference type="EMBL" id="SEQ49158.1"/>
    </source>
</evidence>
<feature type="transmembrane region" description="Helical" evidence="6">
    <location>
        <begin position="65"/>
        <end position="84"/>
    </location>
</feature>
<evidence type="ECO:0000256" key="6">
    <source>
        <dbReference type="SAM" id="Phobius"/>
    </source>
</evidence>
<proteinExistence type="predicted"/>